<evidence type="ECO:0000256" key="2">
    <source>
        <dbReference type="SAM" id="Phobius"/>
    </source>
</evidence>
<keyword evidence="2" id="KW-0812">Transmembrane</keyword>
<name>A0A5C5VAK9_9BACT</name>
<feature type="coiled-coil region" evidence="1">
    <location>
        <begin position="59"/>
        <end position="115"/>
    </location>
</feature>
<reference evidence="3 4" key="1">
    <citation type="submission" date="2019-02" db="EMBL/GenBank/DDBJ databases">
        <title>Deep-cultivation of Planctomycetes and their phenomic and genomic characterization uncovers novel biology.</title>
        <authorList>
            <person name="Wiegand S."/>
            <person name="Jogler M."/>
            <person name="Boedeker C."/>
            <person name="Pinto D."/>
            <person name="Vollmers J."/>
            <person name="Rivas-Marin E."/>
            <person name="Kohn T."/>
            <person name="Peeters S.H."/>
            <person name="Heuer A."/>
            <person name="Rast P."/>
            <person name="Oberbeckmann S."/>
            <person name="Bunk B."/>
            <person name="Jeske O."/>
            <person name="Meyerdierks A."/>
            <person name="Storesund J.E."/>
            <person name="Kallscheuer N."/>
            <person name="Luecker S."/>
            <person name="Lage O.M."/>
            <person name="Pohl T."/>
            <person name="Merkel B.J."/>
            <person name="Hornburger P."/>
            <person name="Mueller R.-W."/>
            <person name="Bruemmer F."/>
            <person name="Labrenz M."/>
            <person name="Spormann A.M."/>
            <person name="Op Den Camp H."/>
            <person name="Overmann J."/>
            <person name="Amann R."/>
            <person name="Jetten M.S.M."/>
            <person name="Mascher T."/>
            <person name="Medema M.H."/>
            <person name="Devos D.P."/>
            <person name="Kaster A.-K."/>
            <person name="Ovreas L."/>
            <person name="Rohde M."/>
            <person name="Galperin M.Y."/>
            <person name="Jogler C."/>
        </authorList>
    </citation>
    <scope>NUCLEOTIDE SEQUENCE [LARGE SCALE GENOMIC DNA]</scope>
    <source>
        <strain evidence="3 4">KOR34</strain>
    </source>
</reference>
<feature type="transmembrane region" description="Helical" evidence="2">
    <location>
        <begin position="12"/>
        <end position="35"/>
    </location>
</feature>
<keyword evidence="1" id="KW-0175">Coiled coil</keyword>
<gene>
    <name evidence="3" type="ORF">KOR34_04810</name>
</gene>
<keyword evidence="2" id="KW-1133">Transmembrane helix</keyword>
<evidence type="ECO:0000313" key="4">
    <source>
        <dbReference type="Proteomes" id="UP000316714"/>
    </source>
</evidence>
<dbReference type="OrthoDB" id="291087at2"/>
<keyword evidence="4" id="KW-1185">Reference proteome</keyword>
<dbReference type="Proteomes" id="UP000316714">
    <property type="component" value="Unassembled WGS sequence"/>
</dbReference>
<sequence>MRRSRHENAFSLFAFQDIITAVTGVVVLLTLMLAVELVQRKEISLDPGSPSSAARAAELSALVDEAETLEKTLREIQALVEEAAAVPFNAISQRKRELEKSVLSMEEESRNLSGEINRVELSRQQAAAKSEALSETVDLDTLRQQLGALKSRLNSLLVSPRVAYNPSPLARKSALLVDLSPEFIRVSRPGLREPLVQFDKTQTPARIDDLSTWAISRDPGDEYFVILVRPKCLAMFDETQRRLRELGFDLGIDLLGPTAVLSDASQSGDSR</sequence>
<dbReference type="RefSeq" id="WP_146561878.1">
    <property type="nucleotide sequence ID" value="NZ_SIHJ01000001.1"/>
</dbReference>
<keyword evidence="2" id="KW-0472">Membrane</keyword>
<protein>
    <submittedName>
        <fullName evidence="3">Uncharacterized protein</fullName>
    </submittedName>
</protein>
<evidence type="ECO:0000313" key="3">
    <source>
        <dbReference type="EMBL" id="TWT35588.1"/>
    </source>
</evidence>
<organism evidence="3 4">
    <name type="scientific">Posidoniimonas corsicana</name>
    <dbReference type="NCBI Taxonomy" id="1938618"/>
    <lineage>
        <taxon>Bacteria</taxon>
        <taxon>Pseudomonadati</taxon>
        <taxon>Planctomycetota</taxon>
        <taxon>Planctomycetia</taxon>
        <taxon>Pirellulales</taxon>
        <taxon>Lacipirellulaceae</taxon>
        <taxon>Posidoniimonas</taxon>
    </lineage>
</organism>
<evidence type="ECO:0000256" key="1">
    <source>
        <dbReference type="SAM" id="Coils"/>
    </source>
</evidence>
<accession>A0A5C5VAK9</accession>
<dbReference type="EMBL" id="SIHJ01000001">
    <property type="protein sequence ID" value="TWT35588.1"/>
    <property type="molecule type" value="Genomic_DNA"/>
</dbReference>
<proteinExistence type="predicted"/>
<dbReference type="AlphaFoldDB" id="A0A5C5VAK9"/>
<comment type="caution">
    <text evidence="3">The sequence shown here is derived from an EMBL/GenBank/DDBJ whole genome shotgun (WGS) entry which is preliminary data.</text>
</comment>